<evidence type="ECO:0000313" key="1">
    <source>
        <dbReference type="EMBL" id="SDE62796.1"/>
    </source>
</evidence>
<dbReference type="EMBL" id="FNAO01000006">
    <property type="protein sequence ID" value="SDE62796.1"/>
    <property type="molecule type" value="Genomic_DNA"/>
</dbReference>
<dbReference type="AlphaFoldDB" id="A0A1G7EH80"/>
<gene>
    <name evidence="1" type="ORF">SAMN05421636_106180</name>
</gene>
<accession>A0A1G7EH80</accession>
<dbReference type="InterPro" id="IPR011659">
    <property type="entry name" value="WD40"/>
</dbReference>
<dbReference type="Gene3D" id="2.120.10.30">
    <property type="entry name" value="TolB, C-terminal domain"/>
    <property type="match status" value="1"/>
</dbReference>
<dbReference type="STRING" id="641691.SAMN05421636_106180"/>
<proteinExistence type="predicted"/>
<dbReference type="SUPFAM" id="SSF82171">
    <property type="entry name" value="DPP6 N-terminal domain-like"/>
    <property type="match status" value="1"/>
</dbReference>
<dbReference type="Pfam" id="PF07676">
    <property type="entry name" value="PD40"/>
    <property type="match status" value="1"/>
</dbReference>
<protein>
    <submittedName>
        <fullName evidence="1">WD40-like Beta Propeller Repeat</fullName>
    </submittedName>
</protein>
<dbReference type="InterPro" id="IPR011042">
    <property type="entry name" value="6-blade_b-propeller_TolB-like"/>
</dbReference>
<name>A0A1G7EH80_9FLAO</name>
<keyword evidence="2" id="KW-1185">Reference proteome</keyword>
<reference evidence="1 2" key="1">
    <citation type="submission" date="2016-10" db="EMBL/GenBank/DDBJ databases">
        <authorList>
            <person name="de Groot N.N."/>
        </authorList>
    </citation>
    <scope>NUCLEOTIDE SEQUENCE [LARGE SCALE GENOMIC DNA]</scope>
    <source>
        <strain evidence="1 2">DSM 23421</strain>
    </source>
</reference>
<sequence>MRDSGVFLPIILCQNPCLFNKTHPIKPKTYEFLLRTQRECFLNFVEVINPLIDEIMKYPLTSVIFGSVFTCLSYSVSAQDIHKNSNQDANGQTEKRMDNYRTLKNLGYDDKAIYEDLGNANFLNKDYETALFWYEKLQESSKHNTLSASYNKRYLHAKQQMLADNSSTTTNTQDWMAMIQTDYQVNGNKMASTDNSTGKYRNLDFNRGYDIQFVEDQLLSDADVELLENDRSEMENRYKAPIALTPDGNVAYFSKPKYVKPEYGAFSKKELVHRIYRAEKKNGQWKNVREVAVAPKYASVMHPALSEDGKRLFFASNMPGTFGEFDIYVSTVEVDGSLGVAKNLGRKVNTKKNDLYPNIIEGNTLSFASEGHRGKGGLDVYMAQVGRANVSLAINLGDEINSDGDEFAVSLASKNGTGYVMSNRGNNKTDVQKVAFSYNDNGNGQGDYDIMEAMNNSQIDYTSSLFEDE</sequence>
<evidence type="ECO:0000313" key="2">
    <source>
        <dbReference type="Proteomes" id="UP000199109"/>
    </source>
</evidence>
<dbReference type="Proteomes" id="UP000199109">
    <property type="component" value="Unassembled WGS sequence"/>
</dbReference>
<organism evidence="1 2">
    <name type="scientific">Pricia antarctica</name>
    <dbReference type="NCBI Taxonomy" id="641691"/>
    <lineage>
        <taxon>Bacteria</taxon>
        <taxon>Pseudomonadati</taxon>
        <taxon>Bacteroidota</taxon>
        <taxon>Flavobacteriia</taxon>
        <taxon>Flavobacteriales</taxon>
        <taxon>Flavobacteriaceae</taxon>
        <taxon>Pricia</taxon>
    </lineage>
</organism>